<reference evidence="3 4" key="1">
    <citation type="submission" date="2015-06" db="EMBL/GenBank/DDBJ databases">
        <title>Draft genome of the ant-associated black yeast Phialophora attae CBS 131958.</title>
        <authorList>
            <person name="Moreno L.F."/>
            <person name="Stielow B.J."/>
            <person name="de Hoog S."/>
            <person name="Vicente V.A."/>
            <person name="Weiss V.A."/>
            <person name="de Vries M."/>
            <person name="Cruz L.M."/>
            <person name="Souza E.M."/>
        </authorList>
    </citation>
    <scope>NUCLEOTIDE SEQUENCE [LARGE SCALE GENOMIC DNA]</scope>
    <source>
        <strain evidence="3 4">CBS 131958</strain>
    </source>
</reference>
<dbReference type="EMBL" id="LFJN01000011">
    <property type="protein sequence ID" value="KPI40936.1"/>
    <property type="molecule type" value="Genomic_DNA"/>
</dbReference>
<keyword evidence="2" id="KW-0732">Signal</keyword>
<feature type="compositionally biased region" description="Gly residues" evidence="1">
    <location>
        <begin position="69"/>
        <end position="78"/>
    </location>
</feature>
<evidence type="ECO:0000313" key="4">
    <source>
        <dbReference type="Proteomes" id="UP000038010"/>
    </source>
</evidence>
<proteinExistence type="predicted"/>
<dbReference type="RefSeq" id="XP_018000899.1">
    <property type="nucleotide sequence ID" value="XM_018139447.1"/>
</dbReference>
<dbReference type="AlphaFoldDB" id="A0A0N1P0R8"/>
<sequence>MHSRLLLALPLIAAVQAEQVCNVVTKTIAGNTVWVPGPTGVEQGGQHAWLPVGPGEDWSDEGKPDNGSEGPGHDGQPGEGHDGGPDNGSGPGEGDEPGHGHGGHGKPTSTISTTSSTHGGPSKPTSTSSKTYSGPGKPTSVTSTTSKTHGGPGKPTSTKASTETPETTTTTTKKHHSWGEWTVGPGGGVLCTATSTEYTAITETGTTTITPEPSTTISTILETAIVTEIAKDITNTFSSTTTILVLETVSEVVTDVSTIVESTVVETTATASTVAAPALFTPIQAMYNESGRVEPIFKRNVTAPSSTKPPTPVTTSTETISLLSTITAPAETVTKETTSTFLTTSTVPGTTVSTTLTFTDHATEKTTTTSTLVTSTTSTSTLRRLPGSNILTNYAGQQIEGIGPNPFSLGYGVDATDCCVQCMQLDGGCGAVARGNTGICYFAGVGAGKTTCDGGKTAGFFQTALLTEGFQIMNGGCGRWNFGSM</sequence>
<feature type="region of interest" description="Disordered" evidence="1">
    <location>
        <begin position="39"/>
        <end position="184"/>
    </location>
</feature>
<gene>
    <name evidence="3" type="ORF">AB675_10659</name>
</gene>
<evidence type="ECO:0000256" key="2">
    <source>
        <dbReference type="SAM" id="SignalP"/>
    </source>
</evidence>
<evidence type="ECO:0000256" key="1">
    <source>
        <dbReference type="SAM" id="MobiDB-lite"/>
    </source>
</evidence>
<dbReference type="GeneID" id="28731327"/>
<name>A0A0N1P0R8_9EURO</name>
<comment type="caution">
    <text evidence="3">The sequence shown here is derived from an EMBL/GenBank/DDBJ whole genome shotgun (WGS) entry which is preliminary data.</text>
</comment>
<accession>A0A0N1P0R8</accession>
<evidence type="ECO:0008006" key="5">
    <source>
        <dbReference type="Google" id="ProtNLM"/>
    </source>
</evidence>
<dbReference type="VEuPathDB" id="FungiDB:AB675_10659"/>
<dbReference type="Proteomes" id="UP000038010">
    <property type="component" value="Unassembled WGS sequence"/>
</dbReference>
<organism evidence="3 4">
    <name type="scientific">Cyphellophora attinorum</name>
    <dbReference type="NCBI Taxonomy" id="1664694"/>
    <lineage>
        <taxon>Eukaryota</taxon>
        <taxon>Fungi</taxon>
        <taxon>Dikarya</taxon>
        <taxon>Ascomycota</taxon>
        <taxon>Pezizomycotina</taxon>
        <taxon>Eurotiomycetes</taxon>
        <taxon>Chaetothyriomycetidae</taxon>
        <taxon>Chaetothyriales</taxon>
        <taxon>Cyphellophoraceae</taxon>
        <taxon>Cyphellophora</taxon>
    </lineage>
</organism>
<feature type="chain" id="PRO_5005879494" description="Apple domain-containing protein" evidence="2">
    <location>
        <begin position="18"/>
        <end position="485"/>
    </location>
</feature>
<feature type="compositionally biased region" description="Low complexity" evidence="1">
    <location>
        <begin position="106"/>
        <end position="171"/>
    </location>
</feature>
<keyword evidence="4" id="KW-1185">Reference proteome</keyword>
<protein>
    <recommendedName>
        <fullName evidence="5">Apple domain-containing protein</fullName>
    </recommendedName>
</protein>
<evidence type="ECO:0000313" key="3">
    <source>
        <dbReference type="EMBL" id="KPI40936.1"/>
    </source>
</evidence>
<feature type="signal peptide" evidence="2">
    <location>
        <begin position="1"/>
        <end position="17"/>
    </location>
</feature>